<accession>A0A126QN89</accession>
<evidence type="ECO:0000313" key="7">
    <source>
        <dbReference type="Proteomes" id="UP000055611"/>
    </source>
</evidence>
<evidence type="ECO:0000313" key="6">
    <source>
        <dbReference type="EMBL" id="TDT85562.1"/>
    </source>
</evidence>
<dbReference type="GO" id="GO:0015920">
    <property type="term" value="P:lipopolysaccharide transport"/>
    <property type="evidence" value="ECO:0007669"/>
    <property type="project" value="TreeGrafter"/>
</dbReference>
<dbReference type="Proteomes" id="UP000295506">
    <property type="component" value="Unassembled WGS sequence"/>
</dbReference>
<dbReference type="RefSeq" id="WP_066802773.1">
    <property type="nucleotide sequence ID" value="NZ_CP014206.1"/>
</dbReference>
<reference evidence="5 7" key="1">
    <citation type="journal article" date="2016" name="Front. Microbiol.">
        <title>Genome Sequence of the Piezophilic, Mesophilic Sulfate-Reducing Bacterium Desulfovibrio indicus J2T.</title>
        <authorList>
            <person name="Cao J."/>
            <person name="Maignien L."/>
            <person name="Shao Z."/>
            <person name="Alain K."/>
            <person name="Jebbar M."/>
        </authorList>
    </citation>
    <scope>NUCLEOTIDE SEQUENCE [LARGE SCALE GENOMIC DNA]</scope>
    <source>
        <strain evidence="5 7">J2</strain>
    </source>
</reference>
<dbReference type="Proteomes" id="UP000055611">
    <property type="component" value="Chromosome"/>
</dbReference>
<feature type="transmembrane region" description="Helical" evidence="4">
    <location>
        <begin position="105"/>
        <end position="127"/>
    </location>
</feature>
<keyword evidence="4" id="KW-0812">Transmembrane</keyword>
<proteinExistence type="inferred from homology"/>
<reference evidence="6 8" key="2">
    <citation type="submission" date="2019-03" db="EMBL/GenBank/DDBJ databases">
        <title>Genomic Encyclopedia of Type Strains, Phase IV (KMG-IV): sequencing the most valuable type-strain genomes for metagenomic binning, comparative biology and taxonomic classification.</title>
        <authorList>
            <person name="Goeker M."/>
        </authorList>
    </citation>
    <scope>NUCLEOTIDE SEQUENCE [LARGE SCALE GENOMIC DNA]</scope>
    <source>
        <strain evidence="6 8">DSM 101483</strain>
    </source>
</reference>
<evidence type="ECO:0000256" key="2">
    <source>
        <dbReference type="ARBA" id="ARBA00007783"/>
    </source>
</evidence>
<evidence type="ECO:0000256" key="1">
    <source>
        <dbReference type="ARBA" id="ARBA00004429"/>
    </source>
</evidence>
<organism evidence="6 8">
    <name type="scientific">Pseudodesulfovibrio indicus</name>
    <dbReference type="NCBI Taxonomy" id="1716143"/>
    <lineage>
        <taxon>Bacteria</taxon>
        <taxon>Pseudomonadati</taxon>
        <taxon>Thermodesulfobacteriota</taxon>
        <taxon>Desulfovibrionia</taxon>
        <taxon>Desulfovibrionales</taxon>
        <taxon>Desulfovibrionaceae</taxon>
    </lineage>
</organism>
<feature type="transmembrane region" description="Helical" evidence="4">
    <location>
        <begin position="139"/>
        <end position="163"/>
    </location>
</feature>
<dbReference type="PANTHER" id="PTHR30413:SF8">
    <property type="entry name" value="TRANSPORT PERMEASE PROTEIN"/>
    <property type="match status" value="1"/>
</dbReference>
<keyword evidence="7" id="KW-1185">Reference proteome</keyword>
<dbReference type="PANTHER" id="PTHR30413">
    <property type="entry name" value="INNER MEMBRANE TRANSPORT PERMEASE"/>
    <property type="match status" value="1"/>
</dbReference>
<protein>
    <submittedName>
        <fullName evidence="6">Lipopolysaccharide transport system permease protein</fullName>
    </submittedName>
</protein>
<feature type="transmembrane region" description="Helical" evidence="4">
    <location>
        <begin position="63"/>
        <end position="85"/>
    </location>
</feature>
<name>A0A126QN89_9BACT</name>
<dbReference type="KEGG" id="dej:AWY79_09250"/>
<evidence type="ECO:0000256" key="3">
    <source>
        <dbReference type="ARBA" id="ARBA00022448"/>
    </source>
</evidence>
<dbReference type="AlphaFoldDB" id="A0A126QN89"/>
<dbReference type="OrthoDB" id="9786910at2"/>
<comment type="similarity">
    <text evidence="2">Belongs to the ABC-2 integral membrane protein family.</text>
</comment>
<sequence length="261" mass="28300">MLRLTRTLTGHRDALAALCGVGLKTTVATTRLGWLWWICDPLFMMGVYYFMVRLVFGRGGPDYHLFALTGIVCWQFFARTVLLTAGSLRRNGQLLSHSTVPPETFTVVPVLIQLFFALIGCAIIVAWHWTGIGPATLWLFPVLGVMGLYALALGALLSVFVVFMPDVSKFADYGLRAGFFLSPVLYPAAAVSGSDRVPELVKAVYGLNPMAWGITAMRGAILDGTSPDTAPFLAALAGGLVLLQLALAVLRANRQNVMKHL</sequence>
<dbReference type="EMBL" id="CP014206">
    <property type="protein sequence ID" value="AMK11289.1"/>
    <property type="molecule type" value="Genomic_DNA"/>
</dbReference>
<keyword evidence="4" id="KW-0472">Membrane</keyword>
<feature type="transmembrane region" description="Helical" evidence="4">
    <location>
        <begin position="232"/>
        <end position="250"/>
    </location>
</feature>
<feature type="transmembrane region" description="Helical" evidence="4">
    <location>
        <begin position="34"/>
        <end position="56"/>
    </location>
</feature>
<keyword evidence="3" id="KW-0813">Transport</keyword>
<evidence type="ECO:0000313" key="5">
    <source>
        <dbReference type="EMBL" id="AMK11289.1"/>
    </source>
</evidence>
<evidence type="ECO:0000313" key="8">
    <source>
        <dbReference type="Proteomes" id="UP000295506"/>
    </source>
</evidence>
<keyword evidence="4" id="KW-1133">Transmembrane helix</keyword>
<dbReference type="EMBL" id="SOBK01000015">
    <property type="protein sequence ID" value="TDT85562.1"/>
    <property type="molecule type" value="Genomic_DNA"/>
</dbReference>
<comment type="subcellular location">
    <subcellularLocation>
        <location evidence="1">Cell inner membrane</location>
        <topology evidence="1">Multi-pass membrane protein</topology>
    </subcellularLocation>
</comment>
<dbReference type="GO" id="GO:0005886">
    <property type="term" value="C:plasma membrane"/>
    <property type="evidence" value="ECO:0007669"/>
    <property type="project" value="UniProtKB-SubCell"/>
</dbReference>
<evidence type="ECO:0000256" key="4">
    <source>
        <dbReference type="SAM" id="Phobius"/>
    </source>
</evidence>
<gene>
    <name evidence="5" type="ORF">AWY79_09250</name>
    <name evidence="6" type="ORF">EDC59_11540</name>
</gene>